<dbReference type="EMBL" id="CP021744">
    <property type="protein sequence ID" value="ARZ69610.1"/>
    <property type="molecule type" value="Genomic_DNA"/>
</dbReference>
<name>A0A1Z2L5P8_9ACTN</name>
<evidence type="ECO:0000313" key="3">
    <source>
        <dbReference type="Proteomes" id="UP000195755"/>
    </source>
</evidence>
<dbReference type="AlphaFoldDB" id="A0A1Z2L5P8"/>
<feature type="region of interest" description="Disordered" evidence="1">
    <location>
        <begin position="46"/>
        <end position="77"/>
    </location>
</feature>
<proteinExistence type="predicted"/>
<accession>A0A1Z2L5P8</accession>
<dbReference type="Proteomes" id="UP000195755">
    <property type="component" value="Chromosome"/>
</dbReference>
<dbReference type="KEGG" id="salj:SMD11_3996"/>
<organism evidence="2 3">
    <name type="scientific">Streptomyces albireticuli</name>
    <dbReference type="NCBI Taxonomy" id="1940"/>
    <lineage>
        <taxon>Bacteria</taxon>
        <taxon>Bacillati</taxon>
        <taxon>Actinomycetota</taxon>
        <taxon>Actinomycetes</taxon>
        <taxon>Kitasatosporales</taxon>
        <taxon>Streptomycetaceae</taxon>
        <taxon>Streptomyces</taxon>
    </lineage>
</organism>
<evidence type="ECO:0000313" key="2">
    <source>
        <dbReference type="EMBL" id="ARZ69610.1"/>
    </source>
</evidence>
<gene>
    <name evidence="2" type="ORF">SMD11_3996</name>
</gene>
<evidence type="ECO:0000256" key="1">
    <source>
        <dbReference type="SAM" id="MobiDB-lite"/>
    </source>
</evidence>
<sequence>MTSRCAAGAARSRCAAAGRRRRVAARRRDRWIRRLVVTLTAALAPLTRARAARPGPEGPYCAGPVAPRPGSAGRTGE</sequence>
<reference evidence="2 3" key="1">
    <citation type="submission" date="2017-06" db="EMBL/GenBank/DDBJ databases">
        <title>Streptomyces albireticuli Genome sequencing and assembly.</title>
        <authorList>
            <person name="Wang Y."/>
            <person name="Du B."/>
            <person name="Ding Y."/>
            <person name="Liu H."/>
            <person name="Hou Q."/>
            <person name="Liu K."/>
            <person name="Yao L."/>
            <person name="Wang C."/>
        </authorList>
    </citation>
    <scope>NUCLEOTIDE SEQUENCE [LARGE SCALE GENOMIC DNA]</scope>
    <source>
        <strain evidence="2 3">MDJK11</strain>
    </source>
</reference>
<protein>
    <submittedName>
        <fullName evidence="2">Uncharacterized protein</fullName>
    </submittedName>
</protein>